<comment type="caution">
    <text evidence="2">The sequence shown here is derived from an EMBL/GenBank/DDBJ whole genome shotgun (WGS) entry which is preliminary data.</text>
</comment>
<protein>
    <submittedName>
        <fullName evidence="2">Uncharacterized protein</fullName>
    </submittedName>
</protein>
<keyword evidence="3" id="KW-1185">Reference proteome</keyword>
<evidence type="ECO:0000256" key="1">
    <source>
        <dbReference type="SAM" id="MobiDB-lite"/>
    </source>
</evidence>
<reference evidence="3" key="1">
    <citation type="journal article" date="2023" name="Proc. Natl. Acad. Sci. U.S.A.">
        <title>Genomic and structural basis for evolution of tropane alkaloid biosynthesis.</title>
        <authorList>
            <person name="Wanga Y.-J."/>
            <person name="Taina T."/>
            <person name="Yua J.-Y."/>
            <person name="Lia J."/>
            <person name="Xua B."/>
            <person name="Chenc J."/>
            <person name="D'Auriad J.C."/>
            <person name="Huanga J.-P."/>
            <person name="Huanga S.-X."/>
        </authorList>
    </citation>
    <scope>NUCLEOTIDE SEQUENCE [LARGE SCALE GENOMIC DNA]</scope>
    <source>
        <strain evidence="3">cv. KIB-2019</strain>
    </source>
</reference>
<feature type="region of interest" description="Disordered" evidence="1">
    <location>
        <begin position="102"/>
        <end position="139"/>
    </location>
</feature>
<proteinExistence type="predicted"/>
<organism evidence="2 3">
    <name type="scientific">Anisodus acutangulus</name>
    <dbReference type="NCBI Taxonomy" id="402998"/>
    <lineage>
        <taxon>Eukaryota</taxon>
        <taxon>Viridiplantae</taxon>
        <taxon>Streptophyta</taxon>
        <taxon>Embryophyta</taxon>
        <taxon>Tracheophyta</taxon>
        <taxon>Spermatophyta</taxon>
        <taxon>Magnoliopsida</taxon>
        <taxon>eudicotyledons</taxon>
        <taxon>Gunneridae</taxon>
        <taxon>Pentapetalae</taxon>
        <taxon>asterids</taxon>
        <taxon>lamiids</taxon>
        <taxon>Solanales</taxon>
        <taxon>Solanaceae</taxon>
        <taxon>Solanoideae</taxon>
        <taxon>Hyoscyameae</taxon>
        <taxon>Anisodus</taxon>
    </lineage>
</organism>
<dbReference type="Proteomes" id="UP001152561">
    <property type="component" value="Unassembled WGS sequence"/>
</dbReference>
<sequence length="139" mass="15431">MREKNQEATLPTSPPKSLQEILGPSFQSTQARSPILDKKEPTEQMELQTKKATMSDEAKVSFTDKAMQPSEVSVLKSTMTCTTEWPSEKSYSSSITGESKMLKESASNIQETKEVVHETRGKDYGAGGKTRQVQQSKQI</sequence>
<feature type="compositionally biased region" description="Basic and acidic residues" evidence="1">
    <location>
        <begin position="111"/>
        <end position="123"/>
    </location>
</feature>
<name>A0A9Q1LBT5_9SOLA</name>
<gene>
    <name evidence="2" type="ORF">K7X08_011886</name>
</gene>
<feature type="region of interest" description="Disordered" evidence="1">
    <location>
        <begin position="1"/>
        <end position="58"/>
    </location>
</feature>
<accession>A0A9Q1LBT5</accession>
<dbReference type="EMBL" id="JAJAGQ010000020">
    <property type="protein sequence ID" value="KAJ8531963.1"/>
    <property type="molecule type" value="Genomic_DNA"/>
</dbReference>
<evidence type="ECO:0000313" key="2">
    <source>
        <dbReference type="EMBL" id="KAJ8531963.1"/>
    </source>
</evidence>
<evidence type="ECO:0000313" key="3">
    <source>
        <dbReference type="Proteomes" id="UP001152561"/>
    </source>
</evidence>
<dbReference type="AlphaFoldDB" id="A0A9Q1LBT5"/>